<keyword evidence="4" id="KW-0804">Transcription</keyword>
<dbReference type="Proteomes" id="UP001138672">
    <property type="component" value="Unassembled WGS sequence"/>
</dbReference>
<dbReference type="CDD" id="cd06171">
    <property type="entry name" value="Sigma70_r4"/>
    <property type="match status" value="1"/>
</dbReference>
<reference evidence="7" key="1">
    <citation type="submission" date="2021-03" db="EMBL/GenBank/DDBJ databases">
        <title>Genomic Encyclopedia of Type Strains, Phase IV (KMG-IV): sequencing the most valuable type-strain genomes for metagenomic binning, comparative biology and taxonomic classification.</title>
        <authorList>
            <person name="Goeker M."/>
        </authorList>
    </citation>
    <scope>NUCLEOTIDE SEQUENCE</scope>
    <source>
        <strain evidence="7">DSM 15523</strain>
        <strain evidence="8 10">DSM 16476</strain>
    </source>
</reference>
<evidence type="ECO:0000256" key="3">
    <source>
        <dbReference type="ARBA" id="ARBA00023082"/>
    </source>
</evidence>
<dbReference type="SUPFAM" id="SSF88946">
    <property type="entry name" value="Sigma2 domain of RNA polymerase sigma factors"/>
    <property type="match status" value="1"/>
</dbReference>
<feature type="domain" description="RNA polymerase sigma factor 70 region 4 type 2" evidence="6">
    <location>
        <begin position="124"/>
        <end position="167"/>
    </location>
</feature>
<dbReference type="InterPro" id="IPR013324">
    <property type="entry name" value="RNA_pol_sigma_r3/r4-like"/>
</dbReference>
<comment type="similarity">
    <text evidence="1">Belongs to the sigma-70 factor family. ECF subfamily.</text>
</comment>
<dbReference type="NCBIfam" id="TIGR02937">
    <property type="entry name" value="sigma70-ECF"/>
    <property type="match status" value="1"/>
</dbReference>
<dbReference type="GO" id="GO:0006352">
    <property type="term" value="P:DNA-templated transcription initiation"/>
    <property type="evidence" value="ECO:0007669"/>
    <property type="project" value="InterPro"/>
</dbReference>
<dbReference type="Pfam" id="PF04542">
    <property type="entry name" value="Sigma70_r2"/>
    <property type="match status" value="1"/>
</dbReference>
<evidence type="ECO:0000313" key="8">
    <source>
        <dbReference type="EMBL" id="MDQ0335471.1"/>
    </source>
</evidence>
<sequence length="192" mass="22604">MKKVNPTTYMSQQTELDFDNLFNTHWSGLYVYAFNITKNQTVSEDIVQEVFLDYWRRSCTTNITHVKAYLYQAVKYQCISELKKSKFTSVDLQYIEALFLQEELPTELTYDTKILSALERIIEEALPSKCKEIFKLRYYDDVSPRDIASRLNLSISTVENQLYKALRILRSHSDLNLKISMLILIHHYSAMC</sequence>
<evidence type="ECO:0000313" key="10">
    <source>
        <dbReference type="Proteomes" id="UP001231587"/>
    </source>
</evidence>
<comment type="caution">
    <text evidence="7">The sequence shown here is derived from an EMBL/GenBank/DDBJ whole genome shotgun (WGS) entry which is preliminary data.</text>
</comment>
<gene>
    <name evidence="7" type="ORF">J2Z56_001796</name>
    <name evidence="8" type="ORF">J2Z57_001919</name>
</gene>
<organism evidence="7 9">
    <name type="scientific">Formosa algae</name>
    <dbReference type="NCBI Taxonomy" id="225843"/>
    <lineage>
        <taxon>Bacteria</taxon>
        <taxon>Pseudomonadati</taxon>
        <taxon>Bacteroidota</taxon>
        <taxon>Flavobacteriia</taxon>
        <taxon>Flavobacteriales</taxon>
        <taxon>Flavobacteriaceae</taxon>
        <taxon>Formosa</taxon>
    </lineage>
</organism>
<dbReference type="InterPro" id="IPR039425">
    <property type="entry name" value="RNA_pol_sigma-70-like"/>
</dbReference>
<evidence type="ECO:0000256" key="4">
    <source>
        <dbReference type="ARBA" id="ARBA00023163"/>
    </source>
</evidence>
<dbReference type="GO" id="GO:0003677">
    <property type="term" value="F:DNA binding"/>
    <property type="evidence" value="ECO:0007669"/>
    <property type="project" value="InterPro"/>
</dbReference>
<dbReference type="InterPro" id="IPR007627">
    <property type="entry name" value="RNA_pol_sigma70_r2"/>
</dbReference>
<feature type="domain" description="RNA polymerase sigma-70 region 2" evidence="5">
    <location>
        <begin position="22"/>
        <end position="86"/>
    </location>
</feature>
<proteinExistence type="inferred from homology"/>
<accession>A0A9X0YJB4</accession>
<name>A0A9X0YJB4_9FLAO</name>
<protein>
    <submittedName>
        <fullName evidence="7">RNA polymerase sigma-70 factor (ECF subfamily)</fullName>
    </submittedName>
</protein>
<dbReference type="Gene3D" id="1.10.10.10">
    <property type="entry name" value="Winged helix-like DNA-binding domain superfamily/Winged helix DNA-binding domain"/>
    <property type="match status" value="1"/>
</dbReference>
<dbReference type="PANTHER" id="PTHR43133">
    <property type="entry name" value="RNA POLYMERASE ECF-TYPE SIGMA FACTO"/>
    <property type="match status" value="1"/>
</dbReference>
<dbReference type="InterPro" id="IPR013325">
    <property type="entry name" value="RNA_pol_sigma_r2"/>
</dbReference>
<dbReference type="RefSeq" id="WP_157486283.1">
    <property type="nucleotide sequence ID" value="NZ_JAGGJQ010000004.1"/>
</dbReference>
<dbReference type="EMBL" id="JAGGJQ010000004">
    <property type="protein sequence ID" value="MBP1839872.1"/>
    <property type="molecule type" value="Genomic_DNA"/>
</dbReference>
<dbReference type="SUPFAM" id="SSF88659">
    <property type="entry name" value="Sigma3 and sigma4 domains of RNA polymerase sigma factors"/>
    <property type="match status" value="1"/>
</dbReference>
<dbReference type="Proteomes" id="UP001231587">
    <property type="component" value="Unassembled WGS sequence"/>
</dbReference>
<evidence type="ECO:0000313" key="9">
    <source>
        <dbReference type="Proteomes" id="UP001138672"/>
    </source>
</evidence>
<evidence type="ECO:0000256" key="2">
    <source>
        <dbReference type="ARBA" id="ARBA00023015"/>
    </source>
</evidence>
<evidence type="ECO:0000313" key="7">
    <source>
        <dbReference type="EMBL" id="MBP1839872.1"/>
    </source>
</evidence>
<dbReference type="OrthoDB" id="665981at2"/>
<dbReference type="PANTHER" id="PTHR43133:SF46">
    <property type="entry name" value="RNA POLYMERASE SIGMA-70 FACTOR ECF SUBFAMILY"/>
    <property type="match status" value="1"/>
</dbReference>
<dbReference type="Gene3D" id="1.10.1740.10">
    <property type="match status" value="1"/>
</dbReference>
<dbReference type="EMBL" id="JAUSUU010000005">
    <property type="protein sequence ID" value="MDQ0335471.1"/>
    <property type="molecule type" value="Genomic_DNA"/>
</dbReference>
<evidence type="ECO:0000256" key="1">
    <source>
        <dbReference type="ARBA" id="ARBA00010641"/>
    </source>
</evidence>
<keyword evidence="10" id="KW-1185">Reference proteome</keyword>
<dbReference type="InterPro" id="IPR014284">
    <property type="entry name" value="RNA_pol_sigma-70_dom"/>
</dbReference>
<evidence type="ECO:0000259" key="5">
    <source>
        <dbReference type="Pfam" id="PF04542"/>
    </source>
</evidence>
<dbReference type="GO" id="GO:0016987">
    <property type="term" value="F:sigma factor activity"/>
    <property type="evidence" value="ECO:0007669"/>
    <property type="project" value="UniProtKB-KW"/>
</dbReference>
<keyword evidence="2" id="KW-0805">Transcription regulation</keyword>
<dbReference type="Pfam" id="PF08281">
    <property type="entry name" value="Sigma70_r4_2"/>
    <property type="match status" value="1"/>
</dbReference>
<keyword evidence="3" id="KW-0731">Sigma factor</keyword>
<dbReference type="AlphaFoldDB" id="A0A9X0YJB4"/>
<dbReference type="InterPro" id="IPR013249">
    <property type="entry name" value="RNA_pol_sigma70_r4_t2"/>
</dbReference>
<evidence type="ECO:0000259" key="6">
    <source>
        <dbReference type="Pfam" id="PF08281"/>
    </source>
</evidence>
<dbReference type="InterPro" id="IPR036388">
    <property type="entry name" value="WH-like_DNA-bd_sf"/>
</dbReference>